<organism evidence="3 4">
    <name type="scientific">Penicillium malachiteum</name>
    <dbReference type="NCBI Taxonomy" id="1324776"/>
    <lineage>
        <taxon>Eukaryota</taxon>
        <taxon>Fungi</taxon>
        <taxon>Dikarya</taxon>
        <taxon>Ascomycota</taxon>
        <taxon>Pezizomycotina</taxon>
        <taxon>Eurotiomycetes</taxon>
        <taxon>Eurotiomycetidae</taxon>
        <taxon>Eurotiales</taxon>
        <taxon>Aspergillaceae</taxon>
        <taxon>Penicillium</taxon>
    </lineage>
</organism>
<reference evidence="3" key="1">
    <citation type="journal article" date="2023" name="IMA Fungus">
        <title>Comparative genomic study of the Penicillium genus elucidates a diverse pangenome and 15 lateral gene transfer events.</title>
        <authorList>
            <person name="Petersen C."/>
            <person name="Sorensen T."/>
            <person name="Nielsen M.R."/>
            <person name="Sondergaard T.E."/>
            <person name="Sorensen J.L."/>
            <person name="Fitzpatrick D.A."/>
            <person name="Frisvad J.C."/>
            <person name="Nielsen K.L."/>
        </authorList>
    </citation>
    <scope>NUCLEOTIDE SEQUENCE</scope>
    <source>
        <strain evidence="3">IBT 17514</strain>
    </source>
</reference>
<dbReference type="GO" id="GO:0072330">
    <property type="term" value="P:monocarboxylic acid biosynthetic process"/>
    <property type="evidence" value="ECO:0007669"/>
    <property type="project" value="UniProtKB-ARBA"/>
</dbReference>
<evidence type="ECO:0000313" key="3">
    <source>
        <dbReference type="EMBL" id="KAJ5732065.1"/>
    </source>
</evidence>
<dbReference type="InterPro" id="IPR005645">
    <property type="entry name" value="FSH-like_dom"/>
</dbReference>
<feature type="domain" description="Serine hydrolase" evidence="2">
    <location>
        <begin position="1"/>
        <end position="231"/>
    </location>
</feature>
<name>A0AAD6MXP5_9EURO</name>
<evidence type="ECO:0000256" key="1">
    <source>
        <dbReference type="ARBA" id="ARBA00022801"/>
    </source>
</evidence>
<dbReference type="InterPro" id="IPR050593">
    <property type="entry name" value="LovG"/>
</dbReference>
<dbReference type="Gene3D" id="3.40.50.1820">
    <property type="entry name" value="alpha/beta hydrolase"/>
    <property type="match status" value="1"/>
</dbReference>
<dbReference type="SUPFAM" id="SSF53474">
    <property type="entry name" value="alpha/beta-Hydrolases"/>
    <property type="match status" value="1"/>
</dbReference>
<keyword evidence="1" id="KW-0378">Hydrolase</keyword>
<dbReference type="GO" id="GO:0019748">
    <property type="term" value="P:secondary metabolic process"/>
    <property type="evidence" value="ECO:0007669"/>
    <property type="project" value="TreeGrafter"/>
</dbReference>
<dbReference type="GO" id="GO:0005634">
    <property type="term" value="C:nucleus"/>
    <property type="evidence" value="ECO:0007669"/>
    <property type="project" value="TreeGrafter"/>
</dbReference>
<dbReference type="GO" id="GO:0005737">
    <property type="term" value="C:cytoplasm"/>
    <property type="evidence" value="ECO:0007669"/>
    <property type="project" value="TreeGrafter"/>
</dbReference>
<dbReference type="Pfam" id="PF03959">
    <property type="entry name" value="FSH1"/>
    <property type="match status" value="1"/>
</dbReference>
<dbReference type="Proteomes" id="UP001215712">
    <property type="component" value="Unassembled WGS sequence"/>
</dbReference>
<accession>A0AAD6MXP5</accession>
<dbReference type="GO" id="GO:0016787">
    <property type="term" value="F:hydrolase activity"/>
    <property type="evidence" value="ECO:0007669"/>
    <property type="project" value="UniProtKB-KW"/>
</dbReference>
<dbReference type="EMBL" id="JAQJAN010000004">
    <property type="protein sequence ID" value="KAJ5732065.1"/>
    <property type="molecule type" value="Genomic_DNA"/>
</dbReference>
<dbReference type="GO" id="GO:0017000">
    <property type="term" value="P:antibiotic biosynthetic process"/>
    <property type="evidence" value="ECO:0007669"/>
    <property type="project" value="UniProtKB-ARBA"/>
</dbReference>
<dbReference type="PANTHER" id="PTHR48070:SF6">
    <property type="entry name" value="ESTERASE OVCA2"/>
    <property type="match status" value="1"/>
</dbReference>
<sequence length="241" mass="26255">MKILMLHGSRQSGELFSTKLQALEKLIQRAFGSGSKQPKAELIYPTAPFPLVFETPSDTSKVRNQHGSWTWFQSESIDGIFPGLYDSLALIASILRDSGPFDGIIGFSQGGALAAMVASLLEDTRSEAFAALSSEGGISYPDCFAQLTHPPLKFVVSISGYAASHSDYRAFYNPGIRTPMLHFLGSMDTVVEEESSMKLVDGCYRDDDNEPVVIRHSGGHIVPGSKRELSAVTHFINLHKA</sequence>
<dbReference type="InterPro" id="IPR029058">
    <property type="entry name" value="AB_hydrolase_fold"/>
</dbReference>
<keyword evidence="4" id="KW-1185">Reference proteome</keyword>
<protein>
    <recommendedName>
        <fullName evidence="2">Serine hydrolase domain-containing protein</fullName>
    </recommendedName>
</protein>
<dbReference type="AlphaFoldDB" id="A0AAD6MXP5"/>
<comment type="caution">
    <text evidence="3">The sequence shown here is derived from an EMBL/GenBank/DDBJ whole genome shotgun (WGS) entry which is preliminary data.</text>
</comment>
<proteinExistence type="predicted"/>
<evidence type="ECO:0000313" key="4">
    <source>
        <dbReference type="Proteomes" id="UP001215712"/>
    </source>
</evidence>
<dbReference type="PANTHER" id="PTHR48070">
    <property type="entry name" value="ESTERASE OVCA2"/>
    <property type="match status" value="1"/>
</dbReference>
<reference evidence="3" key="2">
    <citation type="submission" date="2023-01" db="EMBL/GenBank/DDBJ databases">
        <authorList>
            <person name="Petersen C."/>
        </authorList>
    </citation>
    <scope>NUCLEOTIDE SEQUENCE</scope>
    <source>
        <strain evidence="3">IBT 17514</strain>
    </source>
</reference>
<evidence type="ECO:0000259" key="2">
    <source>
        <dbReference type="Pfam" id="PF03959"/>
    </source>
</evidence>
<gene>
    <name evidence="3" type="ORF">N7493_003546</name>
</gene>